<evidence type="ECO:0000256" key="6">
    <source>
        <dbReference type="SAM" id="Phobius"/>
    </source>
</evidence>
<keyword evidence="5 6" id="KW-0472">Membrane</keyword>
<organism evidence="7 8">
    <name type="scientific">Geoalkalibacter ferrihydriticus</name>
    <dbReference type="NCBI Taxonomy" id="392333"/>
    <lineage>
        <taxon>Bacteria</taxon>
        <taxon>Pseudomonadati</taxon>
        <taxon>Thermodesulfobacteriota</taxon>
        <taxon>Desulfuromonadia</taxon>
        <taxon>Desulfuromonadales</taxon>
        <taxon>Geoalkalibacteraceae</taxon>
        <taxon>Geoalkalibacter</taxon>
    </lineage>
</organism>
<dbReference type="Proteomes" id="UP000182146">
    <property type="component" value="Unassembled WGS sequence"/>
</dbReference>
<proteinExistence type="inferred from homology"/>
<name>A0A1G9VKD8_9BACT</name>
<sequence>MADDSICPYFGMDEDLCDVGCGYISPSDVHQIIRYCRAQHQQCPRCQQLAAHFAEQQAAARSGGALHSARRELDPAPLNNRNPAPLISGARSATACLSLHESSAERCAPVPLGLLGTGMTILLLGVQQATLLPLDAMMIAMGLFYGGLAQIIAGIFEWRRNQSFAATTFCAWGLFWLTLVGMVALPRAGIGDLPSPLALTSYLVLWGLFSGVLFIGALRLGRLLPLIFANLSLFLFLLALSEAHTLVALDRLAGWQGVLTGILAVYAGCAQMLNDIYRRPLLPT</sequence>
<comment type="subcellular location">
    <subcellularLocation>
        <location evidence="1">Membrane</location>
        <topology evidence="1">Multi-pass membrane protein</topology>
    </subcellularLocation>
</comment>
<feature type="transmembrane region" description="Helical" evidence="6">
    <location>
        <begin position="112"/>
        <end position="130"/>
    </location>
</feature>
<dbReference type="NCBIfam" id="NF038013">
    <property type="entry name" value="AceTr_1"/>
    <property type="match status" value="1"/>
</dbReference>
<evidence type="ECO:0000256" key="5">
    <source>
        <dbReference type="ARBA" id="ARBA00023136"/>
    </source>
</evidence>
<dbReference type="OrthoDB" id="9787939at2"/>
<gene>
    <name evidence="7" type="ORF">SAMN05660860_03057</name>
</gene>
<accession>A0A1G9VKD8</accession>
<dbReference type="InterPro" id="IPR047623">
    <property type="entry name" value="SatP"/>
</dbReference>
<dbReference type="GO" id="GO:0005886">
    <property type="term" value="C:plasma membrane"/>
    <property type="evidence" value="ECO:0007669"/>
    <property type="project" value="TreeGrafter"/>
</dbReference>
<dbReference type="Pfam" id="PF01184">
    <property type="entry name" value="Gpr1_Fun34_YaaH"/>
    <property type="match status" value="1"/>
</dbReference>
<dbReference type="PANTHER" id="PTHR30178:SF3">
    <property type="entry name" value="SUCCINATE-ACETATE_PROTON SYMPORTER SATP"/>
    <property type="match status" value="1"/>
</dbReference>
<protein>
    <submittedName>
        <fullName evidence="7">Succinate-acetate transporter protein</fullName>
    </submittedName>
</protein>
<keyword evidence="3 6" id="KW-0812">Transmembrane</keyword>
<feature type="transmembrane region" description="Helical" evidence="6">
    <location>
        <begin position="163"/>
        <end position="185"/>
    </location>
</feature>
<dbReference type="InterPro" id="IPR000791">
    <property type="entry name" value="Gpr1/Fun34/SatP-like"/>
</dbReference>
<dbReference type="GO" id="GO:0071422">
    <property type="term" value="P:succinate transmembrane transport"/>
    <property type="evidence" value="ECO:0007669"/>
    <property type="project" value="TreeGrafter"/>
</dbReference>
<feature type="transmembrane region" description="Helical" evidence="6">
    <location>
        <begin position="253"/>
        <end position="273"/>
    </location>
</feature>
<reference evidence="7 8" key="1">
    <citation type="submission" date="2016-10" db="EMBL/GenBank/DDBJ databases">
        <authorList>
            <person name="de Groot N.N."/>
        </authorList>
    </citation>
    <scope>NUCLEOTIDE SEQUENCE [LARGE SCALE GENOMIC DNA]</scope>
    <source>
        <strain evidence="7 8">DSM 17813</strain>
    </source>
</reference>
<evidence type="ECO:0000256" key="2">
    <source>
        <dbReference type="ARBA" id="ARBA00005587"/>
    </source>
</evidence>
<evidence type="ECO:0000313" key="8">
    <source>
        <dbReference type="Proteomes" id="UP000182146"/>
    </source>
</evidence>
<evidence type="ECO:0000256" key="4">
    <source>
        <dbReference type="ARBA" id="ARBA00022989"/>
    </source>
</evidence>
<evidence type="ECO:0000256" key="1">
    <source>
        <dbReference type="ARBA" id="ARBA00004141"/>
    </source>
</evidence>
<feature type="transmembrane region" description="Helical" evidence="6">
    <location>
        <begin position="136"/>
        <end position="156"/>
    </location>
</feature>
<evidence type="ECO:0000313" key="7">
    <source>
        <dbReference type="EMBL" id="SDM72560.1"/>
    </source>
</evidence>
<dbReference type="GO" id="GO:0015360">
    <property type="term" value="F:acetate:proton symporter activity"/>
    <property type="evidence" value="ECO:0007669"/>
    <property type="project" value="TreeGrafter"/>
</dbReference>
<dbReference type="EMBL" id="FNGU01000009">
    <property type="protein sequence ID" value="SDM72560.1"/>
    <property type="molecule type" value="Genomic_DNA"/>
</dbReference>
<dbReference type="RefSeq" id="WP_161947036.1">
    <property type="nucleotide sequence ID" value="NZ_FNGU01000009.1"/>
</dbReference>
<feature type="transmembrane region" description="Helical" evidence="6">
    <location>
        <begin position="197"/>
        <end position="216"/>
    </location>
</feature>
<keyword evidence="4 6" id="KW-1133">Transmembrane helix</keyword>
<feature type="transmembrane region" description="Helical" evidence="6">
    <location>
        <begin position="223"/>
        <end position="241"/>
    </location>
</feature>
<dbReference type="PANTHER" id="PTHR30178">
    <property type="entry name" value="INNER MEMBRANE PROTEIN YAAH"/>
    <property type="match status" value="1"/>
</dbReference>
<dbReference type="STRING" id="392333.SAMN05660860_03057"/>
<evidence type="ECO:0000256" key="3">
    <source>
        <dbReference type="ARBA" id="ARBA00022692"/>
    </source>
</evidence>
<dbReference type="AlphaFoldDB" id="A0A1G9VKD8"/>
<comment type="similarity">
    <text evidence="2">Belongs to the acetate uptake transporter (AceTr) (TC 2.A.96) family.</text>
</comment>